<dbReference type="Proteomes" id="UP000694844">
    <property type="component" value="Chromosome 7"/>
</dbReference>
<dbReference type="Pfam" id="PF05225">
    <property type="entry name" value="HTH_psq"/>
    <property type="match status" value="1"/>
</dbReference>
<dbReference type="GO" id="GO:0003677">
    <property type="term" value="F:DNA binding"/>
    <property type="evidence" value="ECO:0007669"/>
    <property type="project" value="InterPro"/>
</dbReference>
<evidence type="ECO:0000313" key="3">
    <source>
        <dbReference type="Proteomes" id="UP000694844"/>
    </source>
</evidence>
<proteinExistence type="predicted"/>
<reference evidence="4" key="1">
    <citation type="submission" date="2025-08" db="UniProtKB">
        <authorList>
            <consortium name="RefSeq"/>
        </authorList>
    </citation>
    <scope>IDENTIFICATION</scope>
    <source>
        <tissue evidence="4">Whole sample</tissue>
    </source>
</reference>
<dbReference type="SUPFAM" id="SSF46689">
    <property type="entry name" value="Homeodomain-like"/>
    <property type="match status" value="1"/>
</dbReference>
<organism evidence="3 4">
    <name type="scientific">Crassostrea virginica</name>
    <name type="common">Eastern oyster</name>
    <dbReference type="NCBI Taxonomy" id="6565"/>
    <lineage>
        <taxon>Eukaryota</taxon>
        <taxon>Metazoa</taxon>
        <taxon>Spiralia</taxon>
        <taxon>Lophotrochozoa</taxon>
        <taxon>Mollusca</taxon>
        <taxon>Bivalvia</taxon>
        <taxon>Autobranchia</taxon>
        <taxon>Pteriomorphia</taxon>
        <taxon>Ostreida</taxon>
        <taxon>Ostreoidea</taxon>
        <taxon>Ostreidae</taxon>
        <taxon>Crassostrea</taxon>
    </lineage>
</organism>
<sequence length="198" mass="22355">MIFVKLNQVNLPSGRAKYRSYGPEAKTNAYIAVKEENLSIRRAAKSYGVPFQTLRDRVSGEVDPECCSMGKQPLLSLEEEAKLVNDLKEMAAIGYSYTRQEVADMATDFAIQLNNKQNWHSVGVRCSNSTIFLDWLSNHFTTFIPRGEKVLLMLDGHKSHLTLNIIEWAKENDFILQLLPAHTSHLLQPLDVGCFGPK</sequence>
<protein>
    <submittedName>
        <fullName evidence="4">Uncharacterized protein LOC111103714</fullName>
    </submittedName>
</protein>
<feature type="domain" description="DDE-1" evidence="1">
    <location>
        <begin position="119"/>
        <end position="195"/>
    </location>
</feature>
<dbReference type="OrthoDB" id="6149481at2759"/>
<gene>
    <name evidence="4" type="primary">LOC111103714</name>
</gene>
<dbReference type="Gene3D" id="1.10.10.60">
    <property type="entry name" value="Homeodomain-like"/>
    <property type="match status" value="1"/>
</dbReference>
<dbReference type="Pfam" id="PF03184">
    <property type="entry name" value="DDE_1"/>
    <property type="match status" value="1"/>
</dbReference>
<evidence type="ECO:0000259" key="1">
    <source>
        <dbReference type="Pfam" id="PF03184"/>
    </source>
</evidence>
<feature type="domain" description="HTH psq-type" evidence="2">
    <location>
        <begin position="32"/>
        <end position="60"/>
    </location>
</feature>
<dbReference type="InterPro" id="IPR007889">
    <property type="entry name" value="HTH_Psq"/>
</dbReference>
<dbReference type="KEGG" id="cvn:111103714"/>
<dbReference type="InterPro" id="IPR004875">
    <property type="entry name" value="DDE_SF_endonuclease_dom"/>
</dbReference>
<dbReference type="RefSeq" id="XP_022292866.1">
    <property type="nucleotide sequence ID" value="XM_022437158.1"/>
</dbReference>
<evidence type="ECO:0000313" key="4">
    <source>
        <dbReference type="RefSeq" id="XP_022292866.1"/>
    </source>
</evidence>
<dbReference type="AlphaFoldDB" id="A0A8B8APA8"/>
<dbReference type="GeneID" id="111103714"/>
<name>A0A8B8APA8_CRAVI</name>
<keyword evidence="3" id="KW-1185">Reference proteome</keyword>
<dbReference type="InterPro" id="IPR009057">
    <property type="entry name" value="Homeodomain-like_sf"/>
</dbReference>
<evidence type="ECO:0000259" key="2">
    <source>
        <dbReference type="Pfam" id="PF05225"/>
    </source>
</evidence>
<accession>A0A8B8APA8</accession>